<accession>A0AAD7XIQ3</accession>
<evidence type="ECO:0000313" key="5">
    <source>
        <dbReference type="Proteomes" id="UP001230188"/>
    </source>
</evidence>
<dbReference type="AlphaFoldDB" id="A0AAD7XIQ3"/>
<comment type="caution">
    <text evidence="4">The sequence shown here is derived from an EMBL/GenBank/DDBJ whole genome shotgun (WGS) entry which is preliminary data.</text>
</comment>
<dbReference type="InterPro" id="IPR002347">
    <property type="entry name" value="SDR_fam"/>
</dbReference>
<dbReference type="EMBL" id="JAQMWT010000551">
    <property type="protein sequence ID" value="KAJ8599639.1"/>
    <property type="molecule type" value="Genomic_DNA"/>
</dbReference>
<name>A0AAD7XIQ3_9STRA</name>
<dbReference type="Proteomes" id="UP001230188">
    <property type="component" value="Unassembled WGS sequence"/>
</dbReference>
<sequence length="269" mass="28381">MSSSSSRSVFVTGGNSGIGLALCKQLATEDGCRVFMGSRSLERGRAAAASLGCDVEVVQCDLNSAESIRKAAGSVGKVFGLVNNAGCGLAHGLSAAEIIETNYYGTVAVTDAFLPLLDEGSHVVHVGSGAGPMWLAKQSEETKAFFTKPDVTPEEIDGFVKNAKCVDPWEAYGLSKAALAAHATWLSKAHPHIISNTITPGFIDTAIVKGFGATKPPEEGTVSIRHCLFGELPRDHNGWFYGSDAKPSPFYPLRNPGDPVFTGSYPWSK</sequence>
<dbReference type="PANTHER" id="PTHR43963:SF6">
    <property type="entry name" value="CHAIN DEHYDROGENASE FAMILY PROTEIN, PUTATIVE (AFU_ORTHOLOGUE AFUA_3G15350)-RELATED"/>
    <property type="match status" value="1"/>
</dbReference>
<protein>
    <recommendedName>
        <fullName evidence="6">NAD(P)-binding protein</fullName>
    </recommendedName>
</protein>
<dbReference type="PRINTS" id="PR00081">
    <property type="entry name" value="GDHRDH"/>
</dbReference>
<dbReference type="SUPFAM" id="SSF51735">
    <property type="entry name" value="NAD(P)-binding Rossmann-fold domains"/>
    <property type="match status" value="1"/>
</dbReference>
<evidence type="ECO:0000313" key="4">
    <source>
        <dbReference type="EMBL" id="KAJ8599639.1"/>
    </source>
</evidence>
<keyword evidence="5" id="KW-1185">Reference proteome</keyword>
<evidence type="ECO:0000256" key="1">
    <source>
        <dbReference type="ARBA" id="ARBA00006484"/>
    </source>
</evidence>
<dbReference type="GO" id="GO:0016491">
    <property type="term" value="F:oxidoreductase activity"/>
    <property type="evidence" value="ECO:0007669"/>
    <property type="project" value="UniProtKB-KW"/>
</dbReference>
<organism evidence="4 5">
    <name type="scientific">Chrysophaeum taylorii</name>
    <dbReference type="NCBI Taxonomy" id="2483200"/>
    <lineage>
        <taxon>Eukaryota</taxon>
        <taxon>Sar</taxon>
        <taxon>Stramenopiles</taxon>
        <taxon>Ochrophyta</taxon>
        <taxon>Pelagophyceae</taxon>
        <taxon>Pelagomonadales</taxon>
        <taxon>Pelagomonadaceae</taxon>
        <taxon>Chrysophaeum</taxon>
    </lineage>
</organism>
<dbReference type="InterPro" id="IPR036291">
    <property type="entry name" value="NAD(P)-bd_dom_sf"/>
</dbReference>
<evidence type="ECO:0000256" key="2">
    <source>
        <dbReference type="ARBA" id="ARBA00022857"/>
    </source>
</evidence>
<reference evidence="4" key="1">
    <citation type="submission" date="2023-01" db="EMBL/GenBank/DDBJ databases">
        <title>Metagenome sequencing of chrysophaentin producing Chrysophaeum taylorii.</title>
        <authorList>
            <person name="Davison J."/>
            <person name="Bewley C."/>
        </authorList>
    </citation>
    <scope>NUCLEOTIDE SEQUENCE</scope>
    <source>
        <strain evidence="4">NIES-1699</strain>
    </source>
</reference>
<keyword evidence="3" id="KW-0560">Oxidoreductase</keyword>
<evidence type="ECO:0008006" key="6">
    <source>
        <dbReference type="Google" id="ProtNLM"/>
    </source>
</evidence>
<dbReference type="PANTHER" id="PTHR43963">
    <property type="entry name" value="CARBONYL REDUCTASE 1-RELATED"/>
    <property type="match status" value="1"/>
</dbReference>
<evidence type="ECO:0000256" key="3">
    <source>
        <dbReference type="ARBA" id="ARBA00023002"/>
    </source>
</evidence>
<keyword evidence="2" id="KW-0521">NADP</keyword>
<proteinExistence type="inferred from homology"/>
<comment type="similarity">
    <text evidence="1">Belongs to the short-chain dehydrogenases/reductases (SDR) family.</text>
</comment>
<gene>
    <name evidence="4" type="ORF">CTAYLR_005415</name>
</gene>
<dbReference type="Gene3D" id="3.40.50.720">
    <property type="entry name" value="NAD(P)-binding Rossmann-like Domain"/>
    <property type="match status" value="1"/>
</dbReference>
<dbReference type="Pfam" id="PF00106">
    <property type="entry name" value="adh_short"/>
    <property type="match status" value="1"/>
</dbReference>